<organism evidence="1 2">
    <name type="scientific">Alloprevotella tannerae</name>
    <dbReference type="NCBI Taxonomy" id="76122"/>
    <lineage>
        <taxon>Bacteria</taxon>
        <taxon>Pseudomonadati</taxon>
        <taxon>Bacteroidota</taxon>
        <taxon>Bacteroidia</taxon>
        <taxon>Bacteroidales</taxon>
        <taxon>Prevotellaceae</taxon>
        <taxon>Alloprevotella</taxon>
    </lineage>
</organism>
<accession>A0A929RUK4</accession>
<reference evidence="1" key="1">
    <citation type="submission" date="2020-04" db="EMBL/GenBank/DDBJ databases">
        <title>Deep metagenomics examines the oral microbiome during advanced dental caries in children, revealing novel taxa and co-occurrences with host molecules.</title>
        <authorList>
            <person name="Baker J.L."/>
            <person name="Morton J.T."/>
            <person name="Dinis M."/>
            <person name="Alvarez R."/>
            <person name="Tran N.C."/>
            <person name="Knight R."/>
            <person name="Edlund A."/>
        </authorList>
    </citation>
    <scope>NUCLEOTIDE SEQUENCE</scope>
    <source>
        <strain evidence="1">JCVI_34_bin.1</strain>
    </source>
</reference>
<name>A0A929RUK4_9BACT</name>
<proteinExistence type="predicted"/>
<protein>
    <submittedName>
        <fullName evidence="1">Uncharacterized protein</fullName>
    </submittedName>
</protein>
<dbReference type="AlphaFoldDB" id="A0A929RUK4"/>
<dbReference type="EMBL" id="JABZGR010000001">
    <property type="protein sequence ID" value="MBF0969512.1"/>
    <property type="molecule type" value="Genomic_DNA"/>
</dbReference>
<dbReference type="Proteomes" id="UP000704068">
    <property type="component" value="Unassembled WGS sequence"/>
</dbReference>
<comment type="caution">
    <text evidence="1">The sequence shown here is derived from an EMBL/GenBank/DDBJ whole genome shotgun (WGS) entry which is preliminary data.</text>
</comment>
<evidence type="ECO:0000313" key="1">
    <source>
        <dbReference type="EMBL" id="MBF0969512.1"/>
    </source>
</evidence>
<gene>
    <name evidence="1" type="ORF">HXK21_00505</name>
</gene>
<sequence>MTLQEFNQRTNANLTEQQYSSVEEMYMNAGDIDKDVFCNDWKKHNDSTLLIGFYEQYLNYKKNLVDLNCELVNLHEFLVVQAEETGSKEIRDMAVKMYGFRSYIKTRLKKGFCDLWEVDRIELNAIL</sequence>
<evidence type="ECO:0000313" key="2">
    <source>
        <dbReference type="Proteomes" id="UP000704068"/>
    </source>
</evidence>
<dbReference type="RefSeq" id="WP_303762470.1">
    <property type="nucleotide sequence ID" value="NZ_JABZGR010000001.1"/>
</dbReference>